<evidence type="ECO:0000256" key="2">
    <source>
        <dbReference type="SAM" id="Phobius"/>
    </source>
</evidence>
<dbReference type="Proteomes" id="UP001303046">
    <property type="component" value="Unassembled WGS sequence"/>
</dbReference>
<name>A0ABR1D0R7_NECAM</name>
<keyword evidence="4" id="KW-1185">Reference proteome</keyword>
<dbReference type="EMBL" id="JAVFWL010000003">
    <property type="protein sequence ID" value="KAK6744156.1"/>
    <property type="molecule type" value="Genomic_DNA"/>
</dbReference>
<organism evidence="3 4">
    <name type="scientific">Necator americanus</name>
    <name type="common">Human hookworm</name>
    <dbReference type="NCBI Taxonomy" id="51031"/>
    <lineage>
        <taxon>Eukaryota</taxon>
        <taxon>Metazoa</taxon>
        <taxon>Ecdysozoa</taxon>
        <taxon>Nematoda</taxon>
        <taxon>Chromadorea</taxon>
        <taxon>Rhabditida</taxon>
        <taxon>Rhabditina</taxon>
        <taxon>Rhabditomorpha</taxon>
        <taxon>Strongyloidea</taxon>
        <taxon>Ancylostomatidae</taxon>
        <taxon>Bunostominae</taxon>
        <taxon>Necator</taxon>
    </lineage>
</organism>
<proteinExistence type="predicted"/>
<feature type="transmembrane region" description="Helical" evidence="2">
    <location>
        <begin position="432"/>
        <end position="453"/>
    </location>
</feature>
<protein>
    <submittedName>
        <fullName evidence="3">Uncharacterized protein</fullName>
    </submittedName>
</protein>
<evidence type="ECO:0000313" key="3">
    <source>
        <dbReference type="EMBL" id="KAK6744156.1"/>
    </source>
</evidence>
<evidence type="ECO:0000313" key="4">
    <source>
        <dbReference type="Proteomes" id="UP001303046"/>
    </source>
</evidence>
<keyword evidence="2" id="KW-0472">Membrane</keyword>
<keyword evidence="2" id="KW-0812">Transmembrane</keyword>
<comment type="caution">
    <text evidence="3">The sequence shown here is derived from an EMBL/GenBank/DDBJ whole genome shotgun (WGS) entry which is preliminary data.</text>
</comment>
<gene>
    <name evidence="3" type="primary">Necator_chrIII.g11848</name>
    <name evidence="3" type="ORF">RB195_011082</name>
</gene>
<sequence>MKPSLAAFAFVSKRRLNMRAAEQERGHIIPTTDHSRVLYIYLVYIAAVLHNDMFFEEEDSNDFEDEDEDFYYDEVDSSPDVTFAPTQSRRNDVAFSSSSSKHGVGPGCRLQDIFSRMNDSKKDGADEVNGIASSGIELNSDDLQTICSRSDRDDFNNGAENGDENVDSENRNKLVKPGENGFGANHSFLTGDVIRNHRYMKNGSVRISTNRVPYVHNLHDSMSSRDQDIREKLFTAPTKFKYGARYKDESRPGTWTILWEPKRLHELTTFVMMSTICAALNSQRCLRWVVGIGRGRRVVGCTVSNEERDTLRQAFIYCVRSGILPELHPELVHLRFTSVEDHFYDESNMRLLVEIAIDHKVATLYQLSSGRIFCLSQDKVKEIKGGINEARRLLEVNYRNDWRSVFDQAPYGYLRYTSCATTSDHDSTYSSLFWFLMKIFIFFVPGVTVGFSIRRLLPKTCL</sequence>
<accession>A0ABR1D0R7</accession>
<feature type="region of interest" description="Disordered" evidence="1">
    <location>
        <begin position="148"/>
        <end position="179"/>
    </location>
</feature>
<reference evidence="3 4" key="1">
    <citation type="submission" date="2023-08" db="EMBL/GenBank/DDBJ databases">
        <title>A Necator americanus chromosomal reference genome.</title>
        <authorList>
            <person name="Ilik V."/>
            <person name="Petrzelkova K.J."/>
            <person name="Pardy F."/>
            <person name="Fuh T."/>
            <person name="Niatou-Singa F.S."/>
            <person name="Gouil Q."/>
            <person name="Baker L."/>
            <person name="Ritchie M.E."/>
            <person name="Jex A.R."/>
            <person name="Gazzola D."/>
            <person name="Li H."/>
            <person name="Toshio Fujiwara R."/>
            <person name="Zhan B."/>
            <person name="Aroian R.V."/>
            <person name="Pafco B."/>
            <person name="Schwarz E.M."/>
        </authorList>
    </citation>
    <scope>NUCLEOTIDE SEQUENCE [LARGE SCALE GENOMIC DNA]</scope>
    <source>
        <strain evidence="3 4">Aroian</strain>
        <tissue evidence="3">Whole animal</tissue>
    </source>
</reference>
<keyword evidence="2" id="KW-1133">Transmembrane helix</keyword>
<evidence type="ECO:0000256" key="1">
    <source>
        <dbReference type="SAM" id="MobiDB-lite"/>
    </source>
</evidence>